<keyword evidence="3" id="KW-1185">Reference proteome</keyword>
<dbReference type="AlphaFoldDB" id="A0A1R2B938"/>
<protein>
    <submittedName>
        <fullName evidence="2">Uncharacterized protein</fullName>
    </submittedName>
</protein>
<organism evidence="2 3">
    <name type="scientific">Stentor coeruleus</name>
    <dbReference type="NCBI Taxonomy" id="5963"/>
    <lineage>
        <taxon>Eukaryota</taxon>
        <taxon>Sar</taxon>
        <taxon>Alveolata</taxon>
        <taxon>Ciliophora</taxon>
        <taxon>Postciliodesmatophora</taxon>
        <taxon>Heterotrichea</taxon>
        <taxon>Heterotrichida</taxon>
        <taxon>Stentoridae</taxon>
        <taxon>Stentor</taxon>
    </lineage>
</organism>
<dbReference type="Proteomes" id="UP000187209">
    <property type="component" value="Unassembled WGS sequence"/>
</dbReference>
<evidence type="ECO:0000313" key="2">
    <source>
        <dbReference type="EMBL" id="OMJ73288.1"/>
    </source>
</evidence>
<reference evidence="2 3" key="1">
    <citation type="submission" date="2016-11" db="EMBL/GenBank/DDBJ databases">
        <title>The macronuclear genome of Stentor coeruleus: a giant cell with tiny introns.</title>
        <authorList>
            <person name="Slabodnick M."/>
            <person name="Ruby J.G."/>
            <person name="Reiff S.B."/>
            <person name="Swart E.C."/>
            <person name="Gosai S."/>
            <person name="Prabakaran S."/>
            <person name="Witkowska E."/>
            <person name="Larue G.E."/>
            <person name="Fisher S."/>
            <person name="Freeman R.M."/>
            <person name="Gunawardena J."/>
            <person name="Chu W."/>
            <person name="Stover N.A."/>
            <person name="Gregory B.D."/>
            <person name="Nowacki M."/>
            <person name="Derisi J."/>
            <person name="Roy S.W."/>
            <person name="Marshall W.F."/>
            <person name="Sood P."/>
        </authorList>
    </citation>
    <scope>NUCLEOTIDE SEQUENCE [LARGE SCALE GENOMIC DNA]</scope>
    <source>
        <strain evidence="2">WM001</strain>
    </source>
</reference>
<name>A0A1R2B938_9CILI</name>
<evidence type="ECO:0000256" key="1">
    <source>
        <dbReference type="SAM" id="MobiDB-lite"/>
    </source>
</evidence>
<sequence length="293" mass="33550">MRRKIIHKTAKNSLSYDFSNIDWKNELKIPNFPQAWKLRPQSSCFNSCKHTRNPSDSPSSLNENQTKSFFNTPRRMSLISADPSQTIKDNKGDKVKNSQNYEKKRIKSTQVSGSVQEKVIFVNSKPNKNLNLLVKGRPLTANPASKDHGFKDQLRSVIKKRESLCSYGESDFMTPVDPKFYDEEYTNLDEYTQMLLNQPLQPVNQSSLEHSILIGKKYEEVSERHKPMMSSAPVKKSPETPVVNNIGLIVAMRLGNMITRPFKLKSKGKLLKGRWSKSWVPHPIKTVQNIKIS</sequence>
<comment type="caution">
    <text evidence="2">The sequence shown here is derived from an EMBL/GenBank/DDBJ whole genome shotgun (WGS) entry which is preliminary data.</text>
</comment>
<feature type="region of interest" description="Disordered" evidence="1">
    <location>
        <begin position="48"/>
        <end position="67"/>
    </location>
</feature>
<accession>A0A1R2B938</accession>
<evidence type="ECO:0000313" key="3">
    <source>
        <dbReference type="Proteomes" id="UP000187209"/>
    </source>
</evidence>
<proteinExistence type="predicted"/>
<dbReference type="EMBL" id="MPUH01000833">
    <property type="protein sequence ID" value="OMJ73288.1"/>
    <property type="molecule type" value="Genomic_DNA"/>
</dbReference>
<gene>
    <name evidence="2" type="ORF">SteCoe_28071</name>
</gene>